<evidence type="ECO:0000256" key="1">
    <source>
        <dbReference type="ARBA" id="ARBA00009437"/>
    </source>
</evidence>
<dbReference type="Gene3D" id="1.10.10.10">
    <property type="entry name" value="Winged helix-like DNA-binding domain superfamily/Winged helix DNA-binding domain"/>
    <property type="match status" value="1"/>
</dbReference>
<dbReference type="AlphaFoldDB" id="A0A1G8TUL6"/>
<dbReference type="Proteomes" id="UP000199340">
    <property type="component" value="Unassembled WGS sequence"/>
</dbReference>
<dbReference type="SUPFAM" id="SSF53850">
    <property type="entry name" value="Periplasmic binding protein-like II"/>
    <property type="match status" value="1"/>
</dbReference>
<dbReference type="GO" id="GO:0043565">
    <property type="term" value="F:sequence-specific DNA binding"/>
    <property type="evidence" value="ECO:0007669"/>
    <property type="project" value="TreeGrafter"/>
</dbReference>
<evidence type="ECO:0000259" key="5">
    <source>
        <dbReference type="PROSITE" id="PS50931"/>
    </source>
</evidence>
<organism evidence="6 7">
    <name type="scientific">Lutimaribacter saemankumensis</name>
    <dbReference type="NCBI Taxonomy" id="490829"/>
    <lineage>
        <taxon>Bacteria</taxon>
        <taxon>Pseudomonadati</taxon>
        <taxon>Pseudomonadota</taxon>
        <taxon>Alphaproteobacteria</taxon>
        <taxon>Rhodobacterales</taxon>
        <taxon>Roseobacteraceae</taxon>
        <taxon>Lutimaribacter</taxon>
    </lineage>
</organism>
<dbReference type="PANTHER" id="PTHR30537">
    <property type="entry name" value="HTH-TYPE TRANSCRIPTIONAL REGULATOR"/>
    <property type="match status" value="1"/>
</dbReference>
<evidence type="ECO:0000256" key="3">
    <source>
        <dbReference type="ARBA" id="ARBA00023125"/>
    </source>
</evidence>
<keyword evidence="3" id="KW-0238">DNA-binding</keyword>
<dbReference type="InterPro" id="IPR058163">
    <property type="entry name" value="LysR-type_TF_proteobact-type"/>
</dbReference>
<dbReference type="GO" id="GO:0003700">
    <property type="term" value="F:DNA-binding transcription factor activity"/>
    <property type="evidence" value="ECO:0007669"/>
    <property type="project" value="InterPro"/>
</dbReference>
<gene>
    <name evidence="6" type="ORF">SAMN05421850_1323</name>
</gene>
<comment type="similarity">
    <text evidence="1">Belongs to the LysR transcriptional regulatory family.</text>
</comment>
<keyword evidence="4" id="KW-0804">Transcription</keyword>
<dbReference type="GO" id="GO:0006351">
    <property type="term" value="P:DNA-templated transcription"/>
    <property type="evidence" value="ECO:0007669"/>
    <property type="project" value="TreeGrafter"/>
</dbReference>
<dbReference type="Gene3D" id="3.40.190.10">
    <property type="entry name" value="Periplasmic binding protein-like II"/>
    <property type="match status" value="2"/>
</dbReference>
<dbReference type="SUPFAM" id="SSF46785">
    <property type="entry name" value="Winged helix' DNA-binding domain"/>
    <property type="match status" value="1"/>
</dbReference>
<dbReference type="PANTHER" id="PTHR30537:SF74">
    <property type="entry name" value="HTH-TYPE TRANSCRIPTIONAL REGULATOR TRPI"/>
    <property type="match status" value="1"/>
</dbReference>
<keyword evidence="7" id="KW-1185">Reference proteome</keyword>
<reference evidence="6 7" key="1">
    <citation type="submission" date="2016-10" db="EMBL/GenBank/DDBJ databases">
        <authorList>
            <person name="de Groot N.N."/>
        </authorList>
    </citation>
    <scope>NUCLEOTIDE SEQUENCE [LARGE SCALE GENOMIC DNA]</scope>
    <source>
        <strain evidence="6 7">DSM 28010</strain>
    </source>
</reference>
<accession>A0A1G8TUL6</accession>
<dbReference type="InterPro" id="IPR036390">
    <property type="entry name" value="WH_DNA-bd_sf"/>
</dbReference>
<keyword evidence="2" id="KW-0805">Transcription regulation</keyword>
<dbReference type="EMBL" id="FNEB01000032">
    <property type="protein sequence ID" value="SDJ44430.1"/>
    <property type="molecule type" value="Genomic_DNA"/>
</dbReference>
<dbReference type="InterPro" id="IPR036388">
    <property type="entry name" value="WH-like_DNA-bd_sf"/>
</dbReference>
<protein>
    <submittedName>
        <fullName evidence="6">LysR family transcriptional regulator, glycine cleavage system transcriptional activator</fullName>
    </submittedName>
</protein>
<dbReference type="PROSITE" id="PS50931">
    <property type="entry name" value="HTH_LYSR"/>
    <property type="match status" value="1"/>
</dbReference>
<evidence type="ECO:0000313" key="6">
    <source>
        <dbReference type="EMBL" id="SDJ44430.1"/>
    </source>
</evidence>
<name>A0A1G8TUL6_9RHOB</name>
<dbReference type="Pfam" id="PF00126">
    <property type="entry name" value="HTH_1"/>
    <property type="match status" value="1"/>
</dbReference>
<dbReference type="InterPro" id="IPR005119">
    <property type="entry name" value="LysR_subst-bd"/>
</dbReference>
<evidence type="ECO:0000256" key="2">
    <source>
        <dbReference type="ARBA" id="ARBA00023015"/>
    </source>
</evidence>
<dbReference type="RefSeq" id="WP_090030817.1">
    <property type="nucleotide sequence ID" value="NZ_FNEB01000032.1"/>
</dbReference>
<sequence>MSRLPPLNALKAFEAAARHGGFVGASEELHVTRGAVSRHVKLLEDHLGVQLFVRQAQGVRLTSAGAGFLPVVSEAFGMIGRAAEEVSSDAAELRILCPPGTSIRWLLPKLEDFRQAHPQFNVRLTTDFFPDSGFDPIDADIGFSVANWPNRSRDLEIQTLFPVLLTPACTPDYFRDKALKVPEALATCELLHETRNHTDWRAWIDVFRPAGVDPTTGQDFPNIDIATKAAVMGLGVVMADLVLCRDELQAGTLVAPFLDMVCKSPDGGICLIGGRDKWQTPKVEAFRSWAYDVAEADRASVNHLVGG</sequence>
<feature type="domain" description="HTH lysR-type" evidence="5">
    <location>
        <begin position="5"/>
        <end position="62"/>
    </location>
</feature>
<evidence type="ECO:0000313" key="7">
    <source>
        <dbReference type="Proteomes" id="UP000199340"/>
    </source>
</evidence>
<dbReference type="PRINTS" id="PR00039">
    <property type="entry name" value="HTHLYSR"/>
</dbReference>
<dbReference type="Pfam" id="PF03466">
    <property type="entry name" value="LysR_substrate"/>
    <property type="match status" value="1"/>
</dbReference>
<evidence type="ECO:0000256" key="4">
    <source>
        <dbReference type="ARBA" id="ARBA00023163"/>
    </source>
</evidence>
<dbReference type="InterPro" id="IPR000847">
    <property type="entry name" value="LysR_HTH_N"/>
</dbReference>
<proteinExistence type="inferred from homology"/>
<dbReference type="OrthoDB" id="9813056at2"/>
<dbReference type="STRING" id="490829.SAMN05421850_1323"/>